<gene>
    <name evidence="2" type="ORF">MYCIT1_LOCUS32930</name>
</gene>
<evidence type="ECO:0000313" key="2">
    <source>
        <dbReference type="EMBL" id="CAK5281713.1"/>
    </source>
</evidence>
<dbReference type="Proteomes" id="UP001295794">
    <property type="component" value="Unassembled WGS sequence"/>
</dbReference>
<dbReference type="Gene3D" id="1.20.1280.50">
    <property type="match status" value="1"/>
</dbReference>
<comment type="caution">
    <text evidence="2">The sequence shown here is derived from an EMBL/GenBank/DDBJ whole genome shotgun (WGS) entry which is preliminary data.</text>
</comment>
<dbReference type="PROSITE" id="PS50181">
    <property type="entry name" value="FBOX"/>
    <property type="match status" value="1"/>
</dbReference>
<organism evidence="2 3">
    <name type="scientific">Mycena citricolor</name>
    <dbReference type="NCBI Taxonomy" id="2018698"/>
    <lineage>
        <taxon>Eukaryota</taxon>
        <taxon>Fungi</taxon>
        <taxon>Dikarya</taxon>
        <taxon>Basidiomycota</taxon>
        <taxon>Agaricomycotina</taxon>
        <taxon>Agaricomycetes</taxon>
        <taxon>Agaricomycetidae</taxon>
        <taxon>Agaricales</taxon>
        <taxon>Marasmiineae</taxon>
        <taxon>Mycenaceae</taxon>
        <taxon>Mycena</taxon>
    </lineage>
</organism>
<protein>
    <recommendedName>
        <fullName evidence="1">F-box domain-containing protein</fullName>
    </recommendedName>
</protein>
<feature type="domain" description="F-box" evidence="1">
    <location>
        <begin position="3"/>
        <end position="49"/>
    </location>
</feature>
<evidence type="ECO:0000259" key="1">
    <source>
        <dbReference type="PROSITE" id="PS50181"/>
    </source>
</evidence>
<dbReference type="InterPro" id="IPR036047">
    <property type="entry name" value="F-box-like_dom_sf"/>
</dbReference>
<keyword evidence="3" id="KW-1185">Reference proteome</keyword>
<dbReference type="SUPFAM" id="SSF81383">
    <property type="entry name" value="F-box domain"/>
    <property type="match status" value="1"/>
</dbReference>
<proteinExistence type="predicted"/>
<evidence type="ECO:0000313" key="3">
    <source>
        <dbReference type="Proteomes" id="UP001295794"/>
    </source>
</evidence>
<name>A0AAD2HT72_9AGAR</name>
<dbReference type="Pfam" id="PF12937">
    <property type="entry name" value="F-box-like"/>
    <property type="match status" value="1"/>
</dbReference>
<dbReference type="InterPro" id="IPR001810">
    <property type="entry name" value="F-box_dom"/>
</dbReference>
<sequence length="455" mass="49917">MTGTSLHALPSDVVLQILVYLDVLSLVALSCVDTRLKALSQEHSFWFRPLAEAHRVRPLACPAADDLSLRTAAELRRLALHSLRLERNWSTSFPSVAKPVKTLALTNHDEMMLNIPGTNLIVLEDWEEATLVCMDVETGEQSDAVRIGAIYDMSSPVEDKASCAMSALSVMSGNQLRASSFPCYKPAVAHGSVRRGGSPNGGQITGDTDIQSVFQRNAWFFVLIRAKPAVEIMGSVVFDRTIYLVVLVGTNAFVYACPEKLLAIGSPSADIDYTIRRSHVARVALSFPTDITRVCFPRSVLSSEPRSGRSFISVTDVHARRGATTDRSLEVTFWRRPWSESDDESAQHRLVLPVKTVVVEGKLTEHPASHAEPLIIANSGLTVLLLVEVPEADSPKMLLIRYDPAEKTASTHELRFDASESGLDLKAVRGITLDDHIGVVMAVTEDKRLHVIPYA</sequence>
<accession>A0AAD2HT72</accession>
<dbReference type="AlphaFoldDB" id="A0AAD2HT72"/>
<reference evidence="2" key="1">
    <citation type="submission" date="2023-11" db="EMBL/GenBank/DDBJ databases">
        <authorList>
            <person name="De Vega J J."/>
            <person name="De Vega J J."/>
        </authorList>
    </citation>
    <scope>NUCLEOTIDE SEQUENCE</scope>
</reference>
<dbReference type="EMBL" id="CAVNYO010000444">
    <property type="protein sequence ID" value="CAK5281713.1"/>
    <property type="molecule type" value="Genomic_DNA"/>
</dbReference>